<keyword evidence="2" id="KW-0472">Membrane</keyword>
<dbReference type="SUPFAM" id="SSF56935">
    <property type="entry name" value="Porins"/>
    <property type="match status" value="1"/>
</dbReference>
<dbReference type="RefSeq" id="WP_341843686.1">
    <property type="nucleotide sequence ID" value="NZ_CP149792.1"/>
</dbReference>
<keyword evidence="3" id="KW-0998">Cell outer membrane</keyword>
<sequence>MADQFANRPLYVVNGMPLVRNDHPYALTLKEHPFTDIGSGIDVTEMIDLENVQEMHVLRGPEAVAMYGTRAAAGAIVITTRDPELGRYHLGLNVYAGVAVKPQVKTINGYYQRDFLLPFYRQYAQPAQWANFPAYLADSTQQVYFGPADWDDLYYKNALQHGASLNITGGTRRANFRFGVGEHTENGVADNTALRKYNVFYDMNIIPVEGLTINTYVQMFTARRDRNRSLVERLGEMEYITNQQAPLPPNKAYLGRYYELLETGKENNFANSVQAMVDVGVKLARGLDVRSQFSIDYNDNDRDMFVPGALNDYNSYNAYFTGVNRRIRLNNFLTYERAAGRLHAFKAQLGQTYEEDQLKYDYIRGWRGPSDFIKIIQVDTYNNLPITHDKSLVYTFKDFLKQRTLSFYGNVAYDYGDKFHALLSLRSDGSSLFGNGYWWAISPVASLSWDVKKATSQDRALGAVQLQLNAGRTAIMPSSDYYGYGPYFTVDAGWAGALNISTYNSMPSLNMPFRNGYTAGGIRWPYNDHLDLGVHLGLFRQWTASINLYTRTGRELMAQVPVDAAYGFSGQNVNGMEVNNKGAELGLEGKVLSGRGLRWTTRLNMQYNRNKVLRLPGNVQSMEYGVRHLEAGKPMDQFWLLQNQGIYATDADVPGASGGKALTYNGIPLRGGDPRWEDVNGDGTITNADRVMKGRIIAPLRGGWSNTMVYGRWSADVLFTFATGNHLLNGDAANRLDFANREGANSLDGVKELTFWQSASNLDKYPRYNPWSLVNPYQAEQDLFLEKAFWLKLQAFTLRHDLAGYGFMKRSGLRKLQVYATAMNLFTLTPYKGGDPSLAGLTGIHYGVPQPLPRTFTIGINADL</sequence>
<organism evidence="4 5">
    <name type="scientific">Chitinophaga caseinilytica</name>
    <dbReference type="NCBI Taxonomy" id="2267521"/>
    <lineage>
        <taxon>Bacteria</taxon>
        <taxon>Pseudomonadati</taxon>
        <taxon>Bacteroidota</taxon>
        <taxon>Chitinophagia</taxon>
        <taxon>Chitinophagales</taxon>
        <taxon>Chitinophagaceae</taxon>
        <taxon>Chitinophaga</taxon>
    </lineage>
</organism>
<proteinExistence type="predicted"/>
<comment type="subcellular location">
    <subcellularLocation>
        <location evidence="1">Cell outer membrane</location>
    </subcellularLocation>
</comment>
<evidence type="ECO:0000313" key="5">
    <source>
        <dbReference type="Proteomes" id="UP001449657"/>
    </source>
</evidence>
<gene>
    <name evidence="4" type="ORF">WJU22_13115</name>
</gene>
<evidence type="ECO:0008006" key="6">
    <source>
        <dbReference type="Google" id="ProtNLM"/>
    </source>
</evidence>
<evidence type="ECO:0000256" key="2">
    <source>
        <dbReference type="ARBA" id="ARBA00023136"/>
    </source>
</evidence>
<name>A0ABZ2ZA34_9BACT</name>
<evidence type="ECO:0000256" key="3">
    <source>
        <dbReference type="ARBA" id="ARBA00023237"/>
    </source>
</evidence>
<dbReference type="Gene3D" id="2.40.170.20">
    <property type="entry name" value="TonB-dependent receptor, beta-barrel domain"/>
    <property type="match status" value="1"/>
</dbReference>
<dbReference type="InterPro" id="IPR037066">
    <property type="entry name" value="Plug_dom_sf"/>
</dbReference>
<keyword evidence="5" id="KW-1185">Reference proteome</keyword>
<dbReference type="Proteomes" id="UP001449657">
    <property type="component" value="Chromosome"/>
</dbReference>
<evidence type="ECO:0000313" key="4">
    <source>
        <dbReference type="EMBL" id="WZN49111.1"/>
    </source>
</evidence>
<dbReference type="InterPro" id="IPR036942">
    <property type="entry name" value="Beta-barrel_TonB_sf"/>
</dbReference>
<dbReference type="EMBL" id="CP150096">
    <property type="protein sequence ID" value="WZN49111.1"/>
    <property type="molecule type" value="Genomic_DNA"/>
</dbReference>
<evidence type="ECO:0000256" key="1">
    <source>
        <dbReference type="ARBA" id="ARBA00004442"/>
    </source>
</evidence>
<dbReference type="Gene3D" id="2.170.130.10">
    <property type="entry name" value="TonB-dependent receptor, plug domain"/>
    <property type="match status" value="1"/>
</dbReference>
<accession>A0ABZ2ZA34</accession>
<protein>
    <recommendedName>
        <fullName evidence="6">SusC/RagA family TonB-linked outer membrane protein</fullName>
    </recommendedName>
</protein>
<reference evidence="4 5" key="1">
    <citation type="submission" date="2024-03" db="EMBL/GenBank/DDBJ databases">
        <title>Chitinophaga caseinilytica sp. nov., a casein hydrolysing bacterium isolated from forest soil.</title>
        <authorList>
            <person name="Lee D.S."/>
            <person name="Han D.M."/>
            <person name="Baek J.H."/>
            <person name="Choi D.G."/>
            <person name="Jeon J.H."/>
            <person name="Jeon C.O."/>
        </authorList>
    </citation>
    <scope>NUCLEOTIDE SEQUENCE [LARGE SCALE GENOMIC DNA]</scope>
    <source>
        <strain evidence="4 5">KACC 19118</strain>
    </source>
</reference>